<dbReference type="InterPro" id="IPR002347">
    <property type="entry name" value="SDR_fam"/>
</dbReference>
<proteinExistence type="inferred from homology"/>
<evidence type="ECO:0000313" key="4">
    <source>
        <dbReference type="EMBL" id="KAK6183862.1"/>
    </source>
</evidence>
<dbReference type="GO" id="GO:0016491">
    <property type="term" value="F:oxidoreductase activity"/>
    <property type="evidence" value="ECO:0007669"/>
    <property type="project" value="UniProtKB-KW"/>
</dbReference>
<accession>A0AAN8JW82</accession>
<feature type="transmembrane region" description="Helical" evidence="3">
    <location>
        <begin position="67"/>
        <end position="83"/>
    </location>
</feature>
<gene>
    <name evidence="4" type="ORF">SNE40_006444</name>
</gene>
<comment type="caution">
    <text evidence="4">The sequence shown here is derived from an EMBL/GenBank/DDBJ whole genome shotgun (WGS) entry which is preliminary data.</text>
</comment>
<dbReference type="InterPro" id="IPR036291">
    <property type="entry name" value="NAD(P)-bd_dom_sf"/>
</dbReference>
<keyword evidence="3" id="KW-0472">Membrane</keyword>
<dbReference type="PRINTS" id="PR00080">
    <property type="entry name" value="SDRFAMILY"/>
</dbReference>
<dbReference type="Proteomes" id="UP001347796">
    <property type="component" value="Unassembled WGS sequence"/>
</dbReference>
<dbReference type="EMBL" id="JAZGQO010000006">
    <property type="protein sequence ID" value="KAK6183862.1"/>
    <property type="molecule type" value="Genomic_DNA"/>
</dbReference>
<keyword evidence="3" id="KW-1133">Transmembrane helix</keyword>
<evidence type="ECO:0000256" key="1">
    <source>
        <dbReference type="ARBA" id="ARBA00023002"/>
    </source>
</evidence>
<dbReference type="SUPFAM" id="SSF51735">
    <property type="entry name" value="NAD(P)-binding Rossmann-fold domains"/>
    <property type="match status" value="1"/>
</dbReference>
<dbReference type="PANTHER" id="PTHR43313:SF36">
    <property type="entry name" value="D-BETA-HYDROXYBUTYRATE DEHYDROGENASE, MITOCHONDRIAL"/>
    <property type="match status" value="1"/>
</dbReference>
<dbReference type="PRINTS" id="PR00081">
    <property type="entry name" value="GDHRDH"/>
</dbReference>
<dbReference type="Pfam" id="PF00106">
    <property type="entry name" value="adh_short"/>
    <property type="match status" value="1"/>
</dbReference>
<dbReference type="InterPro" id="IPR020904">
    <property type="entry name" value="Sc_DH/Rdtase_CS"/>
</dbReference>
<evidence type="ECO:0000256" key="3">
    <source>
        <dbReference type="SAM" id="Phobius"/>
    </source>
</evidence>
<reference evidence="4 5" key="1">
    <citation type="submission" date="2024-01" db="EMBL/GenBank/DDBJ databases">
        <title>The genome of the rayed Mediterranean limpet Patella caerulea (Linnaeus, 1758).</title>
        <authorList>
            <person name="Anh-Thu Weber A."/>
            <person name="Halstead-Nussloch G."/>
        </authorList>
    </citation>
    <scope>NUCLEOTIDE SEQUENCE [LARGE SCALE GENOMIC DNA]</scope>
    <source>
        <strain evidence="4">AATW-2023a</strain>
        <tissue evidence="4">Whole specimen</tissue>
    </source>
</reference>
<evidence type="ECO:0000313" key="5">
    <source>
        <dbReference type="Proteomes" id="UP001347796"/>
    </source>
</evidence>
<protein>
    <submittedName>
        <fullName evidence="4">Uncharacterized protein</fullName>
    </submittedName>
</protein>
<dbReference type="PANTHER" id="PTHR43313">
    <property type="entry name" value="SHORT-CHAIN DEHYDROGENASE/REDUCTASE FAMILY 9C"/>
    <property type="match status" value="1"/>
</dbReference>
<sequence length="388" mass="43168">MEVDTNLSPDDIIFYSVLYSSVTVVFGMAVLSKFLTNEFRFGFRSVLSLVVLFLGEPLCQFLVKGPWGLTCFAVGCLFIYSILPASHLPVGNKAVLITGCDSGFGHALVKKLDSIGMRVFAGCLVKDGPGAIELKNKCSERVTFLQLDLTNNKEVELAVEYIQQQVSTEGLWGLVNNAGVWYCSELEMTSEKLMRRVMDVNLFGAVRITKACLPMIRASKGRIINVSSLLGRVTLEGNGAYCMSKHALVAYTDTLRQEMRKWGVQVALIEPTGFYTGNMQEHVIKSRKEEVWDTLDDATKDTYGREYLDHICSHIIDGTPRFSRDLTPVIRCMRSSLLSKRPRERYPCGAGAELLITTYPLLPVWLADRLMGAISLIPRNIKPAGLQS</sequence>
<keyword evidence="1" id="KW-0560">Oxidoreductase</keyword>
<name>A0AAN8JW82_PATCE</name>
<comment type="similarity">
    <text evidence="2">Belongs to the short-chain dehydrogenases/reductases (SDR) family.</text>
</comment>
<dbReference type="AlphaFoldDB" id="A0AAN8JW82"/>
<keyword evidence="3" id="KW-0812">Transmembrane</keyword>
<dbReference type="GO" id="GO:0008202">
    <property type="term" value="P:steroid metabolic process"/>
    <property type="evidence" value="ECO:0007669"/>
    <property type="project" value="TreeGrafter"/>
</dbReference>
<feature type="transmembrane region" description="Helical" evidence="3">
    <location>
        <begin position="12"/>
        <end position="32"/>
    </location>
</feature>
<feature type="transmembrane region" description="Helical" evidence="3">
    <location>
        <begin position="39"/>
        <end position="55"/>
    </location>
</feature>
<keyword evidence="5" id="KW-1185">Reference proteome</keyword>
<dbReference type="Gene3D" id="3.40.50.720">
    <property type="entry name" value="NAD(P)-binding Rossmann-like Domain"/>
    <property type="match status" value="1"/>
</dbReference>
<evidence type="ECO:0000256" key="2">
    <source>
        <dbReference type="RuleBase" id="RU000363"/>
    </source>
</evidence>
<dbReference type="PROSITE" id="PS00061">
    <property type="entry name" value="ADH_SHORT"/>
    <property type="match status" value="1"/>
</dbReference>
<organism evidence="4 5">
    <name type="scientific">Patella caerulea</name>
    <name type="common">Rayed Mediterranean limpet</name>
    <dbReference type="NCBI Taxonomy" id="87958"/>
    <lineage>
        <taxon>Eukaryota</taxon>
        <taxon>Metazoa</taxon>
        <taxon>Spiralia</taxon>
        <taxon>Lophotrochozoa</taxon>
        <taxon>Mollusca</taxon>
        <taxon>Gastropoda</taxon>
        <taxon>Patellogastropoda</taxon>
        <taxon>Patelloidea</taxon>
        <taxon>Patellidae</taxon>
        <taxon>Patella</taxon>
    </lineage>
</organism>